<feature type="compositionally biased region" description="Low complexity" evidence="6">
    <location>
        <begin position="171"/>
        <end position="183"/>
    </location>
</feature>
<dbReference type="RefSeq" id="WP_245772131.1">
    <property type="nucleotide sequence ID" value="NZ_BJXR01000006.1"/>
</dbReference>
<dbReference type="AlphaFoldDB" id="A0A511SVG8"/>
<evidence type="ECO:0000313" key="12">
    <source>
        <dbReference type="Proteomes" id="UP000321514"/>
    </source>
</evidence>
<evidence type="ECO:0000256" key="3">
    <source>
        <dbReference type="ARBA" id="ARBA00022692"/>
    </source>
</evidence>
<feature type="region of interest" description="Disordered" evidence="6">
    <location>
        <begin position="40"/>
        <end position="214"/>
    </location>
</feature>
<feature type="transmembrane region" description="Helical" evidence="7">
    <location>
        <begin position="279"/>
        <end position="299"/>
    </location>
</feature>
<reference evidence="10 11" key="1">
    <citation type="submission" date="2016-10" db="EMBL/GenBank/DDBJ databases">
        <authorList>
            <person name="Varghese N."/>
            <person name="Submissions S."/>
        </authorList>
    </citation>
    <scope>NUCLEOTIDE SEQUENCE [LARGE SCALE GENOMIC DNA]</scope>
    <source>
        <strain evidence="10 11">DSM 16525</strain>
    </source>
</reference>
<keyword evidence="4 7" id="KW-1133">Transmembrane helix</keyword>
<dbReference type="EMBL" id="BJXR01000006">
    <property type="protein sequence ID" value="GEN05323.1"/>
    <property type="molecule type" value="Genomic_DNA"/>
</dbReference>
<feature type="transmembrane region" description="Helical" evidence="7">
    <location>
        <begin position="379"/>
        <end position="401"/>
    </location>
</feature>
<evidence type="ECO:0000256" key="7">
    <source>
        <dbReference type="SAM" id="Phobius"/>
    </source>
</evidence>
<dbReference type="InterPro" id="IPR010432">
    <property type="entry name" value="RDD"/>
</dbReference>
<evidence type="ECO:0000256" key="4">
    <source>
        <dbReference type="ARBA" id="ARBA00022989"/>
    </source>
</evidence>
<keyword evidence="2" id="KW-1003">Cell membrane</keyword>
<dbReference type="Proteomes" id="UP000183760">
    <property type="component" value="Unassembled WGS sequence"/>
</dbReference>
<proteinExistence type="predicted"/>
<feature type="compositionally biased region" description="Pro residues" evidence="6">
    <location>
        <begin position="71"/>
        <end position="91"/>
    </location>
</feature>
<keyword evidence="11" id="KW-1185">Reference proteome</keyword>
<evidence type="ECO:0000256" key="2">
    <source>
        <dbReference type="ARBA" id="ARBA00022475"/>
    </source>
</evidence>
<reference evidence="9 12" key="2">
    <citation type="submission" date="2019-07" db="EMBL/GenBank/DDBJ databases">
        <title>Whole genome shotgun sequence of Myxococcus fulvus NBRC 100333.</title>
        <authorList>
            <person name="Hosoyama A."/>
            <person name="Uohara A."/>
            <person name="Ohji S."/>
            <person name="Ichikawa N."/>
        </authorList>
    </citation>
    <scope>NUCLEOTIDE SEQUENCE [LARGE SCALE GENOMIC DNA]</scope>
    <source>
        <strain evidence="9 12">NBRC 100333</strain>
    </source>
</reference>
<dbReference type="Pfam" id="PF06271">
    <property type="entry name" value="RDD"/>
    <property type="match status" value="1"/>
</dbReference>
<evidence type="ECO:0000256" key="6">
    <source>
        <dbReference type="SAM" id="MobiDB-lite"/>
    </source>
</evidence>
<dbReference type="GO" id="GO:0005886">
    <property type="term" value="C:plasma membrane"/>
    <property type="evidence" value="ECO:0007669"/>
    <property type="project" value="UniProtKB-SubCell"/>
</dbReference>
<dbReference type="InterPro" id="IPR051791">
    <property type="entry name" value="Pra-immunoreactive"/>
</dbReference>
<evidence type="ECO:0000313" key="11">
    <source>
        <dbReference type="Proteomes" id="UP000183760"/>
    </source>
</evidence>
<dbReference type="EMBL" id="FOIB01000001">
    <property type="protein sequence ID" value="SET11107.1"/>
    <property type="molecule type" value="Genomic_DNA"/>
</dbReference>
<accession>A0A511SVG8</accession>
<evidence type="ECO:0000313" key="9">
    <source>
        <dbReference type="EMBL" id="GEN05323.1"/>
    </source>
</evidence>
<keyword evidence="5 7" id="KW-0472">Membrane</keyword>
<gene>
    <name evidence="9" type="ORF">MFU01_03600</name>
    <name evidence="10" type="ORF">SAMN05443572_1011133</name>
</gene>
<evidence type="ECO:0000313" key="10">
    <source>
        <dbReference type="EMBL" id="SET11107.1"/>
    </source>
</evidence>
<evidence type="ECO:0000259" key="8">
    <source>
        <dbReference type="Pfam" id="PF06271"/>
    </source>
</evidence>
<comment type="caution">
    <text evidence="9">The sequence shown here is derived from an EMBL/GenBank/DDBJ whole genome shotgun (WGS) entry which is preliminary data.</text>
</comment>
<organism evidence="9 12">
    <name type="scientific">Myxococcus fulvus</name>
    <dbReference type="NCBI Taxonomy" id="33"/>
    <lineage>
        <taxon>Bacteria</taxon>
        <taxon>Pseudomonadati</taxon>
        <taxon>Myxococcota</taxon>
        <taxon>Myxococcia</taxon>
        <taxon>Myxococcales</taxon>
        <taxon>Cystobacterineae</taxon>
        <taxon>Myxococcaceae</taxon>
        <taxon>Myxococcus</taxon>
    </lineage>
</organism>
<dbReference type="STRING" id="1334629.MFUL124B02_06595"/>
<evidence type="ECO:0000256" key="5">
    <source>
        <dbReference type="ARBA" id="ARBA00023136"/>
    </source>
</evidence>
<evidence type="ECO:0000256" key="1">
    <source>
        <dbReference type="ARBA" id="ARBA00004651"/>
    </source>
</evidence>
<keyword evidence="3 7" id="KW-0812">Transmembrane</keyword>
<comment type="subcellular location">
    <subcellularLocation>
        <location evidence="1">Cell membrane</location>
        <topology evidence="1">Multi-pass membrane protein</topology>
    </subcellularLocation>
</comment>
<feature type="domain" description="RDD" evidence="8">
    <location>
        <begin position="273"/>
        <end position="414"/>
    </location>
</feature>
<protein>
    <submittedName>
        <fullName evidence="10">Uncharacterized membrane protein YckC, RDD family</fullName>
    </submittedName>
</protein>
<name>A0A511SVG8_MYXFU</name>
<feature type="compositionally biased region" description="Basic and acidic residues" evidence="6">
    <location>
        <begin position="47"/>
        <end position="63"/>
    </location>
</feature>
<dbReference type="Proteomes" id="UP000321514">
    <property type="component" value="Unassembled WGS sequence"/>
</dbReference>
<feature type="transmembrane region" description="Helical" evidence="7">
    <location>
        <begin position="319"/>
        <end position="352"/>
    </location>
</feature>
<sequence>MATRLIPEESPLSKCMKCGALLPPVGECPSCAKAAAQTTLPGLPSFLDRDLRIDRRSGERDDGPAFAERSPAPPAPPSVAPLAGPLPPPAAPRAAAPQNPPGVARPTPPGMTPSHRPTPRAVTPPPAAQPSWAQGGGFPVDVPPVPATAQTPMSAMTPAYGTPPVPPRVQPLVAPAPGLPGLPRVETPAPAASLADTEPGSPMPSGLPWSAPEPVAPVSSGLPVMAALETPAPAPVSSGLPVMASAAPRAEKPKSVRTAAVQPGVAEVHARPASLWRRLLSFSIDAAAIGGVAALYITLASSVTGMKAPEAGLSGLDGFVAWLRALHTVLLPGFFLVLVLALVYCAVAAFLWNGRTLGRLLLGLRLVDTHGLAPAPGRAIVRAMLASLSFVLFLGGFWMALFDRRGQTLHDKLTSTFVVQPS</sequence>
<dbReference type="PANTHER" id="PTHR36115">
    <property type="entry name" value="PROLINE-RICH ANTIGEN HOMOLOG-RELATED"/>
    <property type="match status" value="1"/>
</dbReference>
<dbReference type="PANTHER" id="PTHR36115:SF6">
    <property type="entry name" value="PROLINE-RICH ANTIGEN HOMOLOG"/>
    <property type="match status" value="1"/>
</dbReference>